<dbReference type="InterPro" id="IPR007829">
    <property type="entry name" value="TM2"/>
</dbReference>
<name>A0A8J3EYM2_9BACI</name>
<reference evidence="8" key="1">
    <citation type="journal article" date="2019" name="Int. J. Syst. Evol. Microbiol.">
        <title>The Global Catalogue of Microorganisms (GCM) 10K type strain sequencing project: providing services to taxonomists for standard genome sequencing and annotation.</title>
        <authorList>
            <consortium name="The Broad Institute Genomics Platform"/>
            <consortium name="The Broad Institute Genome Sequencing Center for Infectious Disease"/>
            <person name="Wu L."/>
            <person name="Ma J."/>
        </authorList>
    </citation>
    <scope>NUCLEOTIDE SEQUENCE [LARGE SCALE GENOMIC DNA]</scope>
    <source>
        <strain evidence="8">CGMCC 1.14993</strain>
    </source>
</reference>
<evidence type="ECO:0000256" key="3">
    <source>
        <dbReference type="ARBA" id="ARBA00022989"/>
    </source>
</evidence>
<dbReference type="AlphaFoldDB" id="A0A8J3EYM2"/>
<keyword evidence="3 5" id="KW-1133">Transmembrane helix</keyword>
<comment type="caution">
    <text evidence="7">The sequence shown here is derived from an EMBL/GenBank/DDBJ whole genome shotgun (WGS) entry which is preliminary data.</text>
</comment>
<protein>
    <recommendedName>
        <fullName evidence="6">TM2 domain-containing protein</fullName>
    </recommendedName>
</protein>
<proteinExistence type="predicted"/>
<keyword evidence="8" id="KW-1185">Reference proteome</keyword>
<feature type="transmembrane region" description="Helical" evidence="5">
    <location>
        <begin position="83"/>
        <end position="101"/>
    </location>
</feature>
<dbReference type="RefSeq" id="WP_088000745.1">
    <property type="nucleotide sequence ID" value="NZ_BMHB01000002.1"/>
</dbReference>
<dbReference type="EMBL" id="BMHB01000002">
    <property type="protein sequence ID" value="GGI16145.1"/>
    <property type="molecule type" value="Genomic_DNA"/>
</dbReference>
<gene>
    <name evidence="7" type="ORF">GCM10007380_31500</name>
</gene>
<dbReference type="GO" id="GO:0016020">
    <property type="term" value="C:membrane"/>
    <property type="evidence" value="ECO:0007669"/>
    <property type="project" value="UniProtKB-SubCell"/>
</dbReference>
<keyword evidence="4 5" id="KW-0472">Membrane</keyword>
<dbReference type="Proteomes" id="UP000626244">
    <property type="component" value="Unassembled WGS sequence"/>
</dbReference>
<dbReference type="Pfam" id="PF05154">
    <property type="entry name" value="TM2"/>
    <property type="match status" value="1"/>
</dbReference>
<feature type="transmembrane region" description="Helical" evidence="5">
    <location>
        <begin position="34"/>
        <end position="51"/>
    </location>
</feature>
<evidence type="ECO:0000313" key="8">
    <source>
        <dbReference type="Proteomes" id="UP000626244"/>
    </source>
</evidence>
<feature type="domain" description="TM2" evidence="6">
    <location>
        <begin position="29"/>
        <end position="76"/>
    </location>
</feature>
<evidence type="ECO:0000256" key="5">
    <source>
        <dbReference type="SAM" id="Phobius"/>
    </source>
</evidence>
<keyword evidence="2 5" id="KW-0812">Transmembrane</keyword>
<accession>A0A8J3EYM2</accession>
<organism evidence="7 8">
    <name type="scientific">Gottfriedia solisilvae</name>
    <dbReference type="NCBI Taxonomy" id="1516104"/>
    <lineage>
        <taxon>Bacteria</taxon>
        <taxon>Bacillati</taxon>
        <taxon>Bacillota</taxon>
        <taxon>Bacilli</taxon>
        <taxon>Bacillales</taxon>
        <taxon>Bacillaceae</taxon>
        <taxon>Gottfriedia</taxon>
    </lineage>
</organism>
<sequence>MSGFNSKINKRDLTLEELGFLESEMLKKMKSKDAAWGLWAGLHFFGAHRFYTEDYKYGSAMFLSIMLPLIAIIFLFFTDTVNLLFYISLCLIVCSLLWSWIDAFFLNSRLNQFNETVEQTILENIRENRNA</sequence>
<dbReference type="OrthoDB" id="2872556at2"/>
<evidence type="ECO:0000256" key="2">
    <source>
        <dbReference type="ARBA" id="ARBA00022692"/>
    </source>
</evidence>
<evidence type="ECO:0000256" key="1">
    <source>
        <dbReference type="ARBA" id="ARBA00004141"/>
    </source>
</evidence>
<evidence type="ECO:0000259" key="6">
    <source>
        <dbReference type="Pfam" id="PF05154"/>
    </source>
</evidence>
<evidence type="ECO:0000313" key="7">
    <source>
        <dbReference type="EMBL" id="GGI16145.1"/>
    </source>
</evidence>
<evidence type="ECO:0000256" key="4">
    <source>
        <dbReference type="ARBA" id="ARBA00023136"/>
    </source>
</evidence>
<comment type="subcellular location">
    <subcellularLocation>
        <location evidence="1">Membrane</location>
        <topology evidence="1">Multi-pass membrane protein</topology>
    </subcellularLocation>
</comment>
<feature type="transmembrane region" description="Helical" evidence="5">
    <location>
        <begin position="57"/>
        <end position="76"/>
    </location>
</feature>